<dbReference type="InterPro" id="IPR035965">
    <property type="entry name" value="PAS-like_dom_sf"/>
</dbReference>
<dbReference type="PROSITE" id="PS50113">
    <property type="entry name" value="PAC"/>
    <property type="match status" value="2"/>
</dbReference>
<dbReference type="InterPro" id="IPR029787">
    <property type="entry name" value="Nucleotide_cyclase"/>
</dbReference>
<dbReference type="InterPro" id="IPR001610">
    <property type="entry name" value="PAC"/>
</dbReference>
<dbReference type="SUPFAM" id="SSF55785">
    <property type="entry name" value="PYP-like sensor domain (PAS domain)"/>
    <property type="match status" value="4"/>
</dbReference>
<reference evidence="4 5" key="1">
    <citation type="submission" date="2019-01" db="EMBL/GenBank/DDBJ databases">
        <title>Geovibrio thiophilus DSM 11263, complete genome.</title>
        <authorList>
            <person name="Spring S."/>
            <person name="Bunk B."/>
            <person name="Sproer C."/>
        </authorList>
    </citation>
    <scope>NUCLEOTIDE SEQUENCE [LARGE SCALE GENOMIC DNA]</scope>
    <source>
        <strain evidence="4 5">DSM 11263</strain>
    </source>
</reference>
<sequence length="664" mass="74342">METNFSSGLTDFGILTDSDSIIIVTDKNRCFLYVNKEAEKFLSLYGSEFCGRFSSEISDSLSPSYVSTRSITLSDPQNNTRTFRFTRIPMNGSEGKYLCVGTDITESTAEEEGAEGLPDILETVTEHLPSGVVILDSGLKVKFANAAAVEMLIFGSRENWFNRNIKEFFAGKLVGDICFLYNYNCPFEDLLKTGKAFYNELFCSGKERETGYVSVSASLSRDATGRVSGIVCTLEDCTDITKTRKLLEKSENKYRLLTEFSPMGILVHENMRITYINPAGAELLGFDKPEDAFGEHILDFSPEHDKQMVESFIVDMVKTMKPSVGFERALINKRGREMTIKMSSQPYESGNGVAVQSVFRDVTQEKKRGEEIMKLSLVVEQSPVSVIITDSSGHVEYVNPAFCEISGYTAAEIYGKNINILKSGVHPQEYYHNLWETIRADRTWSGELCSRGKYGDIFWELSTITPVKCSEGRLLFYVAVKENITEKKLREEKIRHMAMHDILTGLPNRFLMRDRLETVLERVQRYGEMAAVLFIDLDGFKNVNDSFGHKVGDDVLKETARRILTSIRTADTACRIGGDEFLVILSKIENREKAGAVARRIIEMVARPYGACGDQPILGASIGISIIPDDGTNIDELVSKADSAMYDVKHGGKNGLAYFFDFPK</sequence>
<dbReference type="KEGG" id="gtl:EP073_03700"/>
<dbReference type="PROSITE" id="PS50887">
    <property type="entry name" value="GGDEF"/>
    <property type="match status" value="1"/>
</dbReference>
<dbReference type="OrthoDB" id="9759607at2"/>
<feature type="domain" description="PAC" evidence="2">
    <location>
        <begin position="442"/>
        <end position="496"/>
    </location>
</feature>
<dbReference type="SUPFAM" id="SSF55073">
    <property type="entry name" value="Nucleotide cyclase"/>
    <property type="match status" value="1"/>
</dbReference>
<dbReference type="PANTHER" id="PTHR44757">
    <property type="entry name" value="DIGUANYLATE CYCLASE DGCP"/>
    <property type="match status" value="1"/>
</dbReference>
<protein>
    <submittedName>
        <fullName evidence="4">PAS domain S-box protein</fullName>
    </submittedName>
</protein>
<dbReference type="Gene3D" id="3.30.450.20">
    <property type="entry name" value="PAS domain"/>
    <property type="match status" value="4"/>
</dbReference>
<feature type="domain" description="PAC" evidence="2">
    <location>
        <begin position="324"/>
        <end position="374"/>
    </location>
</feature>
<dbReference type="PANTHER" id="PTHR44757:SF2">
    <property type="entry name" value="BIOFILM ARCHITECTURE MAINTENANCE PROTEIN MBAA"/>
    <property type="match status" value="1"/>
</dbReference>
<dbReference type="CDD" id="cd01949">
    <property type="entry name" value="GGDEF"/>
    <property type="match status" value="1"/>
</dbReference>
<dbReference type="Proteomes" id="UP000287502">
    <property type="component" value="Chromosome"/>
</dbReference>
<dbReference type="InterPro" id="IPR000014">
    <property type="entry name" value="PAS"/>
</dbReference>
<dbReference type="FunFam" id="3.30.70.270:FF:000001">
    <property type="entry name" value="Diguanylate cyclase domain protein"/>
    <property type="match status" value="1"/>
</dbReference>
<dbReference type="InterPro" id="IPR052155">
    <property type="entry name" value="Biofilm_reg_signaling"/>
</dbReference>
<dbReference type="Pfam" id="PF13426">
    <property type="entry name" value="PAS_9"/>
    <property type="match status" value="3"/>
</dbReference>
<dbReference type="Gene3D" id="3.30.70.270">
    <property type="match status" value="1"/>
</dbReference>
<dbReference type="GO" id="GO:0003824">
    <property type="term" value="F:catalytic activity"/>
    <property type="evidence" value="ECO:0007669"/>
    <property type="project" value="UniProtKB-ARBA"/>
</dbReference>
<gene>
    <name evidence="4" type="ORF">EP073_03700</name>
</gene>
<dbReference type="SMART" id="SM00086">
    <property type="entry name" value="PAC"/>
    <property type="match status" value="3"/>
</dbReference>
<dbReference type="Pfam" id="PF00990">
    <property type="entry name" value="GGDEF"/>
    <property type="match status" value="1"/>
</dbReference>
<evidence type="ECO:0000259" key="1">
    <source>
        <dbReference type="PROSITE" id="PS50112"/>
    </source>
</evidence>
<dbReference type="CDD" id="cd00130">
    <property type="entry name" value="PAS"/>
    <property type="match status" value="3"/>
</dbReference>
<feature type="domain" description="PAS" evidence="1">
    <location>
        <begin position="371"/>
        <end position="429"/>
    </location>
</feature>
<dbReference type="AlphaFoldDB" id="A0A3R5Y632"/>
<feature type="domain" description="GGDEF" evidence="3">
    <location>
        <begin position="528"/>
        <end position="661"/>
    </location>
</feature>
<dbReference type="SMART" id="SM00267">
    <property type="entry name" value="GGDEF"/>
    <property type="match status" value="1"/>
</dbReference>
<accession>A0A3R5Y632</accession>
<name>A0A3R5Y632_9BACT</name>
<dbReference type="InterPro" id="IPR000160">
    <property type="entry name" value="GGDEF_dom"/>
</dbReference>
<dbReference type="NCBIfam" id="TIGR00229">
    <property type="entry name" value="sensory_box"/>
    <property type="match status" value="2"/>
</dbReference>
<dbReference type="NCBIfam" id="TIGR00254">
    <property type="entry name" value="GGDEF"/>
    <property type="match status" value="1"/>
</dbReference>
<evidence type="ECO:0000259" key="3">
    <source>
        <dbReference type="PROSITE" id="PS50887"/>
    </source>
</evidence>
<dbReference type="InterPro" id="IPR043128">
    <property type="entry name" value="Rev_trsase/Diguanyl_cyclase"/>
</dbReference>
<dbReference type="PROSITE" id="PS50112">
    <property type="entry name" value="PAS"/>
    <property type="match status" value="1"/>
</dbReference>
<dbReference type="InterPro" id="IPR000700">
    <property type="entry name" value="PAS-assoc_C"/>
</dbReference>
<evidence type="ECO:0000313" key="5">
    <source>
        <dbReference type="Proteomes" id="UP000287502"/>
    </source>
</evidence>
<organism evidence="4 5">
    <name type="scientific">Geovibrio thiophilus</name>
    <dbReference type="NCBI Taxonomy" id="139438"/>
    <lineage>
        <taxon>Bacteria</taxon>
        <taxon>Pseudomonadati</taxon>
        <taxon>Deferribacterota</taxon>
        <taxon>Deferribacteres</taxon>
        <taxon>Deferribacterales</taxon>
        <taxon>Geovibrionaceae</taxon>
        <taxon>Geovibrio</taxon>
    </lineage>
</organism>
<dbReference type="SMART" id="SM00091">
    <property type="entry name" value="PAS"/>
    <property type="match status" value="4"/>
</dbReference>
<proteinExistence type="predicted"/>
<dbReference type="RefSeq" id="WP_128465825.1">
    <property type="nucleotide sequence ID" value="NZ_CP035108.1"/>
</dbReference>
<evidence type="ECO:0000259" key="2">
    <source>
        <dbReference type="PROSITE" id="PS50113"/>
    </source>
</evidence>
<dbReference type="EMBL" id="CP035108">
    <property type="protein sequence ID" value="QAR32538.1"/>
    <property type="molecule type" value="Genomic_DNA"/>
</dbReference>
<evidence type="ECO:0000313" key="4">
    <source>
        <dbReference type="EMBL" id="QAR32538.1"/>
    </source>
</evidence>
<keyword evidence="5" id="KW-1185">Reference proteome</keyword>